<dbReference type="AlphaFoldDB" id="A0A2M9YRM0"/>
<keyword evidence="4" id="KW-1185">Reference proteome</keyword>
<dbReference type="Proteomes" id="UP000232188">
    <property type="component" value="Unassembled WGS sequence"/>
</dbReference>
<evidence type="ECO:0000313" key="5">
    <source>
        <dbReference type="Proteomes" id="UP000232188"/>
    </source>
</evidence>
<dbReference type="EMBL" id="NPDU01000013">
    <property type="protein sequence ID" value="PJZ62670.1"/>
    <property type="molecule type" value="Genomic_DNA"/>
</dbReference>
<protein>
    <submittedName>
        <fullName evidence="2">Uncharacterized protein</fullName>
    </submittedName>
</protein>
<dbReference type="Proteomes" id="UP000232149">
    <property type="component" value="Unassembled WGS sequence"/>
</dbReference>
<organism evidence="2 5">
    <name type="scientific">Leptospira adleri</name>
    <dbReference type="NCBI Taxonomy" id="2023186"/>
    <lineage>
        <taxon>Bacteria</taxon>
        <taxon>Pseudomonadati</taxon>
        <taxon>Spirochaetota</taxon>
        <taxon>Spirochaetia</taxon>
        <taxon>Leptospirales</taxon>
        <taxon>Leptospiraceae</taxon>
        <taxon>Leptospira</taxon>
    </lineage>
</organism>
<reference evidence="4 5" key="1">
    <citation type="submission" date="2017-07" db="EMBL/GenBank/DDBJ databases">
        <title>Leptospira spp. isolated from tropical soils.</title>
        <authorList>
            <person name="Thibeaux R."/>
            <person name="Iraola G."/>
            <person name="Ferres I."/>
            <person name="Bierque E."/>
            <person name="Girault D."/>
            <person name="Soupe-Gilbert M.-E."/>
            <person name="Picardeau M."/>
            <person name="Goarant C."/>
        </authorList>
    </citation>
    <scope>NUCLEOTIDE SEQUENCE [LARGE SCALE GENOMIC DNA]</scope>
    <source>
        <strain evidence="2 5">FH2-B-C1</strain>
        <strain evidence="3 4">FH2-B-D1</strain>
    </source>
</reference>
<feature type="region of interest" description="Disordered" evidence="1">
    <location>
        <begin position="24"/>
        <end position="77"/>
    </location>
</feature>
<accession>A0A2M9YRM0</accession>
<evidence type="ECO:0000313" key="2">
    <source>
        <dbReference type="EMBL" id="PJZ54150.1"/>
    </source>
</evidence>
<evidence type="ECO:0000256" key="1">
    <source>
        <dbReference type="SAM" id="MobiDB-lite"/>
    </source>
</evidence>
<proteinExistence type="predicted"/>
<feature type="compositionally biased region" description="Basic and acidic residues" evidence="1">
    <location>
        <begin position="68"/>
        <end position="77"/>
    </location>
</feature>
<evidence type="ECO:0000313" key="4">
    <source>
        <dbReference type="Proteomes" id="UP000232149"/>
    </source>
</evidence>
<evidence type="ECO:0000313" key="3">
    <source>
        <dbReference type="EMBL" id="PJZ62670.1"/>
    </source>
</evidence>
<feature type="compositionally biased region" description="Low complexity" evidence="1">
    <location>
        <begin position="43"/>
        <end position="54"/>
    </location>
</feature>
<name>A0A2M9YRM0_9LEPT</name>
<sequence>MGQVLINRLRFFLKLSKSRNSYDPSVYPFSPGEEPPRTQERFGTSSSVGTHTSSEICSSQGKKVTPQESRHSYAKKESFTSEESEFFSRPFATTREENENAGTLRTPLKTYFLFPIDLSLRKKTLVE</sequence>
<dbReference type="EMBL" id="NPDV01000004">
    <property type="protein sequence ID" value="PJZ54150.1"/>
    <property type="molecule type" value="Genomic_DNA"/>
</dbReference>
<gene>
    <name evidence="3" type="ORF">CH376_06730</name>
    <name evidence="2" type="ORF">CH380_06470</name>
</gene>
<comment type="caution">
    <text evidence="2">The sequence shown here is derived from an EMBL/GenBank/DDBJ whole genome shotgun (WGS) entry which is preliminary data.</text>
</comment>